<evidence type="ECO:0000256" key="2">
    <source>
        <dbReference type="ARBA" id="ARBA00012438"/>
    </source>
</evidence>
<dbReference type="Gene3D" id="3.30.565.10">
    <property type="entry name" value="Histidine kinase-like ATPase, C-terminal domain"/>
    <property type="match status" value="1"/>
</dbReference>
<dbReference type="RefSeq" id="WP_387417036.1">
    <property type="nucleotide sequence ID" value="NZ_JBIASD010000036.1"/>
</dbReference>
<dbReference type="InterPro" id="IPR011712">
    <property type="entry name" value="Sig_transdc_His_kin_sub3_dim/P"/>
</dbReference>
<feature type="compositionally biased region" description="Low complexity" evidence="9">
    <location>
        <begin position="81"/>
        <end position="94"/>
    </location>
</feature>
<reference evidence="11 12" key="1">
    <citation type="submission" date="2024-10" db="EMBL/GenBank/DDBJ databases">
        <title>The Natural Products Discovery Center: Release of the First 8490 Sequenced Strains for Exploring Actinobacteria Biosynthetic Diversity.</title>
        <authorList>
            <person name="Kalkreuter E."/>
            <person name="Kautsar S.A."/>
            <person name="Yang D."/>
            <person name="Bader C.D."/>
            <person name="Teijaro C.N."/>
            <person name="Fluegel L."/>
            <person name="Davis C.M."/>
            <person name="Simpson J.R."/>
            <person name="Lauterbach L."/>
            <person name="Steele A.D."/>
            <person name="Gui C."/>
            <person name="Meng S."/>
            <person name="Li G."/>
            <person name="Viehrig K."/>
            <person name="Ye F."/>
            <person name="Su P."/>
            <person name="Kiefer A.F."/>
            <person name="Nichols A."/>
            <person name="Cepeda A.J."/>
            <person name="Yan W."/>
            <person name="Fan B."/>
            <person name="Jiang Y."/>
            <person name="Adhikari A."/>
            <person name="Zheng C.-J."/>
            <person name="Schuster L."/>
            <person name="Cowan T.M."/>
            <person name="Smanski M.J."/>
            <person name="Chevrette M.G."/>
            <person name="De Carvalho L.P.S."/>
            <person name="Shen B."/>
        </authorList>
    </citation>
    <scope>NUCLEOTIDE SEQUENCE [LARGE SCALE GENOMIC DNA]</scope>
    <source>
        <strain evidence="11 12">NPDC002173</strain>
    </source>
</reference>
<evidence type="ECO:0000256" key="4">
    <source>
        <dbReference type="ARBA" id="ARBA00022679"/>
    </source>
</evidence>
<keyword evidence="7" id="KW-0067">ATP-binding</keyword>
<evidence type="ECO:0000256" key="7">
    <source>
        <dbReference type="ARBA" id="ARBA00022840"/>
    </source>
</evidence>
<feature type="domain" description="Signal transduction histidine kinase subgroup 3 dimerisation and phosphoacceptor" evidence="10">
    <location>
        <begin position="157"/>
        <end position="221"/>
    </location>
</feature>
<gene>
    <name evidence="11" type="ORF">ACFYXI_35110</name>
</gene>
<protein>
    <recommendedName>
        <fullName evidence="2">histidine kinase</fullName>
        <ecNumber evidence="2">2.7.13.3</ecNumber>
    </recommendedName>
</protein>
<organism evidence="11 12">
    <name type="scientific">Microtetraspora malaysiensis</name>
    <dbReference type="NCBI Taxonomy" id="161358"/>
    <lineage>
        <taxon>Bacteria</taxon>
        <taxon>Bacillati</taxon>
        <taxon>Actinomycetota</taxon>
        <taxon>Actinomycetes</taxon>
        <taxon>Streptosporangiales</taxon>
        <taxon>Streptosporangiaceae</taxon>
        <taxon>Microtetraspora</taxon>
    </lineage>
</organism>
<keyword evidence="12" id="KW-1185">Reference proteome</keyword>
<dbReference type="EC" id="2.7.13.3" evidence="2"/>
<comment type="caution">
    <text evidence="11">The sequence shown here is derived from an EMBL/GenBank/DDBJ whole genome shotgun (WGS) entry which is preliminary data.</text>
</comment>
<evidence type="ECO:0000256" key="6">
    <source>
        <dbReference type="ARBA" id="ARBA00022777"/>
    </source>
</evidence>
<keyword evidence="3" id="KW-0597">Phosphoprotein</keyword>
<evidence type="ECO:0000256" key="8">
    <source>
        <dbReference type="ARBA" id="ARBA00023012"/>
    </source>
</evidence>
<feature type="region of interest" description="Disordered" evidence="9">
    <location>
        <begin position="124"/>
        <end position="148"/>
    </location>
</feature>
<evidence type="ECO:0000256" key="9">
    <source>
        <dbReference type="SAM" id="MobiDB-lite"/>
    </source>
</evidence>
<evidence type="ECO:0000313" key="12">
    <source>
        <dbReference type="Proteomes" id="UP001602013"/>
    </source>
</evidence>
<proteinExistence type="predicted"/>
<accession>A0ABW6T373</accession>
<keyword evidence="5" id="KW-0547">Nucleotide-binding</keyword>
<dbReference type="InterPro" id="IPR036890">
    <property type="entry name" value="HATPase_C_sf"/>
</dbReference>
<feature type="region of interest" description="Disordered" evidence="9">
    <location>
        <begin position="53"/>
        <end position="108"/>
    </location>
</feature>
<comment type="catalytic activity">
    <reaction evidence="1">
        <text>ATP + protein L-histidine = ADP + protein N-phospho-L-histidine.</text>
        <dbReference type="EC" id="2.7.13.3"/>
    </reaction>
</comment>
<dbReference type="EMBL" id="JBIASD010000036">
    <property type="protein sequence ID" value="MFF3670832.1"/>
    <property type="molecule type" value="Genomic_DNA"/>
</dbReference>
<dbReference type="Pfam" id="PF07730">
    <property type="entry name" value="HisKA_3"/>
    <property type="match status" value="1"/>
</dbReference>
<dbReference type="PANTHER" id="PTHR24421:SF10">
    <property type="entry name" value="NITRATE_NITRITE SENSOR PROTEIN NARQ"/>
    <property type="match status" value="1"/>
</dbReference>
<keyword evidence="4" id="KW-0808">Transferase</keyword>
<dbReference type="Gene3D" id="1.20.5.1930">
    <property type="match status" value="1"/>
</dbReference>
<evidence type="ECO:0000313" key="11">
    <source>
        <dbReference type="EMBL" id="MFF3670832.1"/>
    </source>
</evidence>
<dbReference type="GO" id="GO:0016301">
    <property type="term" value="F:kinase activity"/>
    <property type="evidence" value="ECO:0007669"/>
    <property type="project" value="UniProtKB-KW"/>
</dbReference>
<name>A0ABW6T373_9ACTN</name>
<evidence type="ECO:0000256" key="1">
    <source>
        <dbReference type="ARBA" id="ARBA00000085"/>
    </source>
</evidence>
<sequence length="362" mass="37736">MTEHTRPEGRPRSSLAAAAVTLSQLGRLRDLPVVLMLAWIGWLAIPWPFGGPGQARGTADQRLSAGDQRLDAGTSPDRTSGADADAEPVADPGAPAGGGPGAAVETGWSLPAPPAQLRILVKPERRPAVSAAPKANLSNAREPDPREPSAARLIARERARIAAEVHDVAGHGLATIAMQAGVALLMLDERPDQVRESLEAIRATSTRALDQLRSALDLIDPVAPDHDLPRLIDEMRTAGLPVELRPVEPEVPAHLQDTVYRVVRESLTNVVRHAGPTTALVSAATEPGEFVLEIADGGRGPLGTTEGRGLAGMRVRVTDAGGVFGAGPGDGGGFRVVARFPLPAETLPAETVSAEPLSAETV</sequence>
<keyword evidence="6 11" id="KW-0418">Kinase</keyword>
<evidence type="ECO:0000256" key="3">
    <source>
        <dbReference type="ARBA" id="ARBA00022553"/>
    </source>
</evidence>
<dbReference type="SUPFAM" id="SSF55874">
    <property type="entry name" value="ATPase domain of HSP90 chaperone/DNA topoisomerase II/histidine kinase"/>
    <property type="match status" value="1"/>
</dbReference>
<dbReference type="Proteomes" id="UP001602013">
    <property type="component" value="Unassembled WGS sequence"/>
</dbReference>
<dbReference type="CDD" id="cd16917">
    <property type="entry name" value="HATPase_UhpB-NarQ-NarX-like"/>
    <property type="match status" value="1"/>
</dbReference>
<dbReference type="PANTHER" id="PTHR24421">
    <property type="entry name" value="NITRATE/NITRITE SENSOR PROTEIN NARX-RELATED"/>
    <property type="match status" value="1"/>
</dbReference>
<dbReference type="InterPro" id="IPR050482">
    <property type="entry name" value="Sensor_HK_TwoCompSys"/>
</dbReference>
<evidence type="ECO:0000259" key="10">
    <source>
        <dbReference type="Pfam" id="PF07730"/>
    </source>
</evidence>
<keyword evidence="8" id="KW-0902">Two-component regulatory system</keyword>
<evidence type="ECO:0000256" key="5">
    <source>
        <dbReference type="ARBA" id="ARBA00022741"/>
    </source>
</evidence>